<keyword evidence="4" id="KW-0472">Membrane</keyword>
<organism evidence="5 6">
    <name type="scientific">Blautia caecimuris</name>
    <dbReference type="NCBI Taxonomy" id="1796615"/>
    <lineage>
        <taxon>Bacteria</taxon>
        <taxon>Bacillati</taxon>
        <taxon>Bacillota</taxon>
        <taxon>Clostridia</taxon>
        <taxon>Lachnospirales</taxon>
        <taxon>Lachnospiraceae</taxon>
        <taxon>Blautia</taxon>
    </lineage>
</organism>
<evidence type="ECO:0008006" key="7">
    <source>
        <dbReference type="Google" id="ProtNLM"/>
    </source>
</evidence>
<evidence type="ECO:0000256" key="2">
    <source>
        <dbReference type="ARBA" id="ARBA00023034"/>
    </source>
</evidence>
<evidence type="ECO:0000313" key="6">
    <source>
        <dbReference type="Proteomes" id="UP001549106"/>
    </source>
</evidence>
<evidence type="ECO:0000313" key="5">
    <source>
        <dbReference type="EMBL" id="MET3751175.1"/>
    </source>
</evidence>
<dbReference type="Proteomes" id="UP001549106">
    <property type="component" value="Unassembled WGS sequence"/>
</dbReference>
<keyword evidence="3" id="KW-0446">Lipid-binding</keyword>
<keyword evidence="2" id="KW-0333">Golgi apparatus</keyword>
<evidence type="ECO:0000256" key="3">
    <source>
        <dbReference type="ARBA" id="ARBA00023121"/>
    </source>
</evidence>
<accession>A0ABV2M3Y5</accession>
<sequence>MLEKKKVRVTGELPAKKMYLKPLYNFINQPKPVKIEKIIEEYNYSFSDRKLRELIGAVGTSLEEMGLVSITESGIISKRKNYVPTKQAVHYVVDLIRSELLEDGEITEDIACLVALLERSKIMKEYFSSFEQKEIRHKLKEIVNSDSGLLIKEMIDYIENLIAIMTVLTVMNTN</sequence>
<evidence type="ECO:0000256" key="1">
    <source>
        <dbReference type="ARBA" id="ARBA00004255"/>
    </source>
</evidence>
<dbReference type="Gene3D" id="1.10.3630.10">
    <property type="entry name" value="yeast vps74-n-term truncation variant domain like"/>
    <property type="match status" value="1"/>
</dbReference>
<protein>
    <recommendedName>
        <fullName evidence="7">DUF1836 domain-containing protein</fullName>
    </recommendedName>
</protein>
<keyword evidence="6" id="KW-1185">Reference proteome</keyword>
<name>A0ABV2M3Y5_9FIRM</name>
<comment type="caution">
    <text evidence="5">The sequence shown here is derived from an EMBL/GenBank/DDBJ whole genome shotgun (WGS) entry which is preliminary data.</text>
</comment>
<comment type="subcellular location">
    <subcellularLocation>
        <location evidence="1">Golgi apparatus membrane</location>
        <topology evidence="1">Peripheral membrane protein</topology>
        <orientation evidence="1">Cytoplasmic side</orientation>
    </subcellularLocation>
</comment>
<evidence type="ECO:0000256" key="4">
    <source>
        <dbReference type="ARBA" id="ARBA00023136"/>
    </source>
</evidence>
<gene>
    <name evidence="5" type="ORF">ABID24_002431</name>
</gene>
<dbReference type="EMBL" id="JBEPMJ010000018">
    <property type="protein sequence ID" value="MET3751175.1"/>
    <property type="molecule type" value="Genomic_DNA"/>
</dbReference>
<reference evidence="5 6" key="1">
    <citation type="submission" date="2024-06" db="EMBL/GenBank/DDBJ databases">
        <title>Genomic Encyclopedia of Type Strains, Phase IV (KMG-IV): sequencing the most valuable type-strain genomes for metagenomic binning, comparative biology and taxonomic classification.</title>
        <authorList>
            <person name="Goeker M."/>
        </authorList>
    </citation>
    <scope>NUCLEOTIDE SEQUENCE [LARGE SCALE GENOMIC DNA]</scope>
    <source>
        <strain evidence="5 6">DSM 29492</strain>
    </source>
</reference>
<dbReference type="Pfam" id="PF05719">
    <property type="entry name" value="GPP34"/>
    <property type="match status" value="1"/>
</dbReference>
<dbReference type="InterPro" id="IPR038261">
    <property type="entry name" value="GPP34-like_sf"/>
</dbReference>
<dbReference type="InterPro" id="IPR008628">
    <property type="entry name" value="GPP34-like"/>
</dbReference>
<proteinExistence type="predicted"/>